<organism evidence="2">
    <name type="scientific">Candida tenuis (strain ATCC 10573 / BCRC 21748 / CBS 615 / JCM 9827 / NBRC 10315 / NRRL Y-1498 / VKM Y-70)</name>
    <name type="common">Yeast</name>
    <name type="synonym">Yamadazyma tenuis</name>
    <dbReference type="NCBI Taxonomy" id="590646"/>
    <lineage>
        <taxon>Eukaryota</taxon>
        <taxon>Fungi</taxon>
        <taxon>Dikarya</taxon>
        <taxon>Ascomycota</taxon>
        <taxon>Saccharomycotina</taxon>
        <taxon>Pichiomycetes</taxon>
        <taxon>Debaryomycetaceae</taxon>
        <taxon>Yamadazyma</taxon>
    </lineage>
</organism>
<keyword evidence="2" id="KW-1185">Reference proteome</keyword>
<dbReference type="EMBL" id="GL996527">
    <property type="protein sequence ID" value="EGV61720.1"/>
    <property type="molecule type" value="Genomic_DNA"/>
</dbReference>
<protein>
    <submittedName>
        <fullName evidence="1">Uncharacterized protein</fullName>
    </submittedName>
</protein>
<dbReference type="HOGENOM" id="CLU_2670834_0_0_1"/>
<evidence type="ECO:0000313" key="2">
    <source>
        <dbReference type="Proteomes" id="UP000000707"/>
    </source>
</evidence>
<sequence>MSISSFNKNEKESVQSGSPFSIHAYTIFDLFWLASTSTKDLKRMLRMLGIDMVFSRHERKALHCYMRQAQVGHGS</sequence>
<dbReference type="Proteomes" id="UP000000707">
    <property type="component" value="Unassembled WGS sequence"/>
</dbReference>
<evidence type="ECO:0000313" key="1">
    <source>
        <dbReference type="EMBL" id="EGV61720.1"/>
    </source>
</evidence>
<proteinExistence type="predicted"/>
<reference evidence="1 2" key="1">
    <citation type="journal article" date="2011" name="Proc. Natl. Acad. Sci. U.S.A.">
        <title>Comparative genomics of xylose-fermenting fungi for enhanced biofuel production.</title>
        <authorList>
            <person name="Wohlbach D.J."/>
            <person name="Kuo A."/>
            <person name="Sato T.K."/>
            <person name="Potts K.M."/>
            <person name="Salamov A.A."/>
            <person name="LaButti K.M."/>
            <person name="Sun H."/>
            <person name="Clum A."/>
            <person name="Pangilinan J.L."/>
            <person name="Lindquist E.A."/>
            <person name="Lucas S."/>
            <person name="Lapidus A."/>
            <person name="Jin M."/>
            <person name="Gunawan C."/>
            <person name="Balan V."/>
            <person name="Dale B.E."/>
            <person name="Jeffries T.W."/>
            <person name="Zinkel R."/>
            <person name="Barry K.W."/>
            <person name="Grigoriev I.V."/>
            <person name="Gasch A.P."/>
        </authorList>
    </citation>
    <scope>NUCLEOTIDE SEQUENCE [LARGE SCALE GENOMIC DNA]</scope>
    <source>
        <strain evidence="2">ATCC 10573 / BCRC 21748 / CBS 615 / JCM 9827 / NBRC 10315 / NRRL Y-1498 / VKM Y-70</strain>
    </source>
</reference>
<accession>G3B897</accession>
<name>G3B897_CANTC</name>
<gene>
    <name evidence="1" type="ORF">CANTEDRAFT_115178</name>
</gene>
<dbReference type="AlphaFoldDB" id="G3B897"/>